<gene>
    <name evidence="1" type="ORF">GCM10022289_01570</name>
</gene>
<dbReference type="EMBL" id="BAABBY010000001">
    <property type="protein sequence ID" value="GAA4196208.1"/>
    <property type="molecule type" value="Genomic_DNA"/>
</dbReference>
<protein>
    <submittedName>
        <fullName evidence="1">TIGR04282 family arsenosugar biosynthesis glycosyltransferase</fullName>
    </submittedName>
</protein>
<proteinExistence type="predicted"/>
<dbReference type="PANTHER" id="PTHR36529">
    <property type="entry name" value="SLL1095 PROTEIN"/>
    <property type="match status" value="1"/>
</dbReference>
<dbReference type="NCBIfam" id="TIGR04282">
    <property type="entry name" value="glyco_like_cofC"/>
    <property type="match status" value="1"/>
</dbReference>
<reference evidence="2" key="1">
    <citation type="journal article" date="2019" name="Int. J. Syst. Evol. Microbiol.">
        <title>The Global Catalogue of Microorganisms (GCM) 10K type strain sequencing project: providing services to taxonomists for standard genome sequencing and annotation.</title>
        <authorList>
            <consortium name="The Broad Institute Genomics Platform"/>
            <consortium name="The Broad Institute Genome Sequencing Center for Infectious Disease"/>
            <person name="Wu L."/>
            <person name="Ma J."/>
        </authorList>
    </citation>
    <scope>NUCLEOTIDE SEQUENCE [LARGE SCALE GENOMIC DNA]</scope>
    <source>
        <strain evidence="2">JCM 17626</strain>
    </source>
</reference>
<sequence length="207" mass="23523">MSIPADFNDAMRTALIIFVRHPELGKVKTRLAKSIGDEKALAVYNLLLSHTLQITIPVNCHKFIYYTDQVIAHDIWTFPGYTKRQQFGADLGERMSNSFKELFEQGFKRVMIIGSDCYQLKTAIIEQAIDRLADNDAVIGPTFDGGYYLLGLNRYVPELFTDKSWSTDQVTHQTIATVNQLELTYSLMQKLHDVDEVADLKLNGIDI</sequence>
<evidence type="ECO:0000313" key="1">
    <source>
        <dbReference type="EMBL" id="GAA4196208.1"/>
    </source>
</evidence>
<dbReference type="Gene3D" id="3.90.550.10">
    <property type="entry name" value="Spore Coat Polysaccharide Biosynthesis Protein SpsA, Chain A"/>
    <property type="match status" value="1"/>
</dbReference>
<name>A0ABP8B2B2_9SPHI</name>
<dbReference type="InterPro" id="IPR029044">
    <property type="entry name" value="Nucleotide-diphossugar_trans"/>
</dbReference>
<organism evidence="1 2">
    <name type="scientific">Pedobacter jeongneungensis</name>
    <dbReference type="NCBI Taxonomy" id="947309"/>
    <lineage>
        <taxon>Bacteria</taxon>
        <taxon>Pseudomonadati</taxon>
        <taxon>Bacteroidota</taxon>
        <taxon>Sphingobacteriia</taxon>
        <taxon>Sphingobacteriales</taxon>
        <taxon>Sphingobacteriaceae</taxon>
        <taxon>Pedobacter</taxon>
    </lineage>
</organism>
<dbReference type="SUPFAM" id="SSF53448">
    <property type="entry name" value="Nucleotide-diphospho-sugar transferases"/>
    <property type="match status" value="1"/>
</dbReference>
<dbReference type="Proteomes" id="UP001501772">
    <property type="component" value="Unassembled WGS sequence"/>
</dbReference>
<accession>A0ABP8B2B2</accession>
<comment type="caution">
    <text evidence="1">The sequence shown here is derived from an EMBL/GenBank/DDBJ whole genome shotgun (WGS) entry which is preliminary data.</text>
</comment>
<evidence type="ECO:0000313" key="2">
    <source>
        <dbReference type="Proteomes" id="UP001501772"/>
    </source>
</evidence>
<dbReference type="Pfam" id="PF09837">
    <property type="entry name" value="DUF2064"/>
    <property type="match status" value="1"/>
</dbReference>
<keyword evidence="2" id="KW-1185">Reference proteome</keyword>
<dbReference type="PANTHER" id="PTHR36529:SF1">
    <property type="entry name" value="GLYCOSYLTRANSFERASE"/>
    <property type="match status" value="1"/>
</dbReference>
<dbReference type="InterPro" id="IPR018641">
    <property type="entry name" value="Trfase_1_rSAM/seldom-assoc"/>
</dbReference>
<dbReference type="RefSeq" id="WP_344848422.1">
    <property type="nucleotide sequence ID" value="NZ_BAABBY010000001.1"/>
</dbReference>